<dbReference type="SUPFAM" id="SSF56059">
    <property type="entry name" value="Glutathione synthetase ATP-binding domain-like"/>
    <property type="match status" value="1"/>
</dbReference>
<reference evidence="2" key="1">
    <citation type="journal article" date="2019" name="Int. J. Syst. Evol. Microbiol.">
        <title>The Global Catalogue of Microorganisms (GCM) 10K type strain sequencing project: providing services to taxonomists for standard genome sequencing and annotation.</title>
        <authorList>
            <consortium name="The Broad Institute Genomics Platform"/>
            <consortium name="The Broad Institute Genome Sequencing Center for Infectious Disease"/>
            <person name="Wu L."/>
            <person name="Ma J."/>
        </authorList>
    </citation>
    <scope>NUCLEOTIDE SEQUENCE [LARGE SCALE GENOMIC DNA]</scope>
    <source>
        <strain evidence="2">CGMCC 4.7323</strain>
    </source>
</reference>
<evidence type="ECO:0000313" key="1">
    <source>
        <dbReference type="EMBL" id="GGN54813.1"/>
    </source>
</evidence>
<evidence type="ECO:0000313" key="2">
    <source>
        <dbReference type="Proteomes" id="UP000600080"/>
    </source>
</evidence>
<dbReference type="EMBL" id="BMND01000023">
    <property type="protein sequence ID" value="GGN54813.1"/>
    <property type="molecule type" value="Genomic_DNA"/>
</dbReference>
<proteinExistence type="predicted"/>
<dbReference type="NCBIfam" id="TIGR04187">
    <property type="entry name" value="GRASP_SAV_5884"/>
    <property type="match status" value="1"/>
</dbReference>
<comment type="caution">
    <text evidence="1">The sequence shown here is derived from an EMBL/GenBank/DDBJ whole genome shotgun (WGS) entry which is preliminary data.</text>
</comment>
<sequence>MAVTEERPVLVVTEADDVTADMVITELNRRGVPVARVDPSDIGAGLTVSARFGACPAPVAGQVRTRSRTADLTRVRAVYWRRPVWPAFPYLSEDDARFAAAQVRHGLGGTLYALDGPLWVNHPLRNAAADYKPAQLAVAQRLGLTVPPTLVTNDPAEARAFIDDHDQVIYKTLRWTPYERDGVPVTGWADPVTADEIDDRVRVTPHLFQARVHKAADVRVLVVGRQIFAVRIDSGLLDWRKDYSALSYAVTDLPARLSAALLSFLDHFGLVSGSFDLAVDRAGDHWWLELNPNGQWGWLEGPTGLDMSAAFAELLTQGSTHD</sequence>
<dbReference type="Proteomes" id="UP000600080">
    <property type="component" value="Unassembled WGS sequence"/>
</dbReference>
<organism evidence="1 2">
    <name type="scientific">Streptomyces kronopolitis</name>
    <dbReference type="NCBI Taxonomy" id="1612435"/>
    <lineage>
        <taxon>Bacteria</taxon>
        <taxon>Bacillati</taxon>
        <taxon>Actinomycetota</taxon>
        <taxon>Actinomycetes</taxon>
        <taxon>Kitasatosporales</taxon>
        <taxon>Streptomycetaceae</taxon>
        <taxon>Streptomyces</taxon>
    </lineage>
</organism>
<dbReference type="Gene3D" id="3.30.470.20">
    <property type="entry name" value="ATP-grasp fold, B domain"/>
    <property type="match status" value="1"/>
</dbReference>
<accession>A0ABQ2JS52</accession>
<dbReference type="PANTHER" id="PTHR21621:SF0">
    <property type="entry name" value="BETA-CITRYLGLUTAMATE SYNTHASE B-RELATED"/>
    <property type="match status" value="1"/>
</dbReference>
<name>A0ABQ2JS52_9ACTN</name>
<gene>
    <name evidence="1" type="ORF">GCM10012285_47950</name>
</gene>
<dbReference type="InterPro" id="IPR026449">
    <property type="entry name" value="GRASP_SAV_5884"/>
</dbReference>
<dbReference type="PANTHER" id="PTHR21621">
    <property type="entry name" value="RIBOSOMAL PROTEIN S6 MODIFICATION PROTEIN"/>
    <property type="match status" value="1"/>
</dbReference>
<keyword evidence="2" id="KW-1185">Reference proteome</keyword>
<protein>
    <submittedName>
        <fullName evidence="1">ATP-grasp ribosomal peptide maturase</fullName>
    </submittedName>
</protein>